<evidence type="ECO:0000313" key="2">
    <source>
        <dbReference type="Proteomes" id="UP000008366"/>
    </source>
</evidence>
<dbReference type="STRING" id="1184609.KILIM_029_00420"/>
<accession>K6WV11</accession>
<evidence type="ECO:0008006" key="3">
    <source>
        <dbReference type="Google" id="ProtNLM"/>
    </source>
</evidence>
<dbReference type="NCBIfam" id="NF047843">
    <property type="entry name" value="MST_Rv0443"/>
    <property type="match status" value="1"/>
</dbReference>
<keyword evidence="2" id="KW-1185">Reference proteome</keyword>
<gene>
    <name evidence="1" type="ORF">KILIM_029_00420</name>
</gene>
<dbReference type="eggNOG" id="COG2318">
    <property type="taxonomic scope" value="Bacteria"/>
</dbReference>
<comment type="caution">
    <text evidence="1">The sequence shown here is derived from an EMBL/GenBank/DDBJ whole genome shotgun (WGS) entry which is preliminary data.</text>
</comment>
<dbReference type="InterPro" id="IPR034660">
    <property type="entry name" value="DinB/YfiT-like"/>
</dbReference>
<proteinExistence type="predicted"/>
<reference evidence="1 2" key="1">
    <citation type="submission" date="2012-08" db="EMBL/GenBank/DDBJ databases">
        <title>Whole genome shotgun sequence of Kineosphaera limosa NBRC 100340.</title>
        <authorList>
            <person name="Yoshida I."/>
            <person name="Isaki S."/>
            <person name="Hosoyama A."/>
            <person name="Tsuchikane K."/>
            <person name="Katsumata H."/>
            <person name="Ando Y."/>
            <person name="Ohji S."/>
            <person name="Hamada M."/>
            <person name="Tamura T."/>
            <person name="Yamazoe A."/>
            <person name="Yamazaki S."/>
            <person name="Fujita N."/>
        </authorList>
    </citation>
    <scope>NUCLEOTIDE SEQUENCE [LARGE SCALE GENOMIC DNA]</scope>
    <source>
        <strain evidence="1 2">NBRC 100340</strain>
    </source>
</reference>
<dbReference type="InterPro" id="IPR007061">
    <property type="entry name" value="MST-like"/>
</dbReference>
<name>K6WV11_9MICO</name>
<dbReference type="AlphaFoldDB" id="K6WV11"/>
<organism evidence="1 2">
    <name type="scientific">Kineosphaera limosa NBRC 100340</name>
    <dbReference type="NCBI Taxonomy" id="1184609"/>
    <lineage>
        <taxon>Bacteria</taxon>
        <taxon>Bacillati</taxon>
        <taxon>Actinomycetota</taxon>
        <taxon>Actinomycetes</taxon>
        <taxon>Micrococcales</taxon>
        <taxon>Dermatophilaceae</taxon>
        <taxon>Kineosphaera</taxon>
    </lineage>
</organism>
<dbReference type="Gene3D" id="1.20.120.450">
    <property type="entry name" value="dinb family like domain"/>
    <property type="match status" value="1"/>
</dbReference>
<dbReference type="Proteomes" id="UP000008366">
    <property type="component" value="Unassembled WGS sequence"/>
</dbReference>
<evidence type="ECO:0000313" key="1">
    <source>
        <dbReference type="EMBL" id="GAB95932.1"/>
    </source>
</evidence>
<dbReference type="SUPFAM" id="SSF109854">
    <property type="entry name" value="DinB/YfiT-like putative metalloenzymes"/>
    <property type="match status" value="1"/>
</dbReference>
<dbReference type="EMBL" id="BAHD01000029">
    <property type="protein sequence ID" value="GAB95932.1"/>
    <property type="molecule type" value="Genomic_DNA"/>
</dbReference>
<protein>
    <recommendedName>
        <fullName evidence="3">DinB-like domain-containing protein</fullName>
    </recommendedName>
</protein>
<dbReference type="RefSeq" id="WP_006592464.1">
    <property type="nucleotide sequence ID" value="NZ_BAHD01000029.1"/>
</dbReference>
<dbReference type="OrthoDB" id="2363925at2"/>
<dbReference type="Pfam" id="PF04978">
    <property type="entry name" value="MST"/>
    <property type="match status" value="1"/>
</dbReference>
<sequence length="175" mass="19532">MSTAAAFIDLFDRMPDLVRESLDSLDESQLTQRIAPQANTIAWLIWHLARVEDDHISGAAAALALPEYTDQAYLRLSFVDRFDLPFAPRETGYGMTTEQVGQVRAPGDLLVAYYDAVHAKTDAMLRHVREDDWSTIVDEQWTPPVTLQARIVSVANDVTQHVGQAAFVRGILLAH</sequence>